<dbReference type="Pfam" id="PF01569">
    <property type="entry name" value="PAP2"/>
    <property type="match status" value="1"/>
</dbReference>
<proteinExistence type="predicted"/>
<evidence type="ECO:0000313" key="3">
    <source>
        <dbReference type="EMBL" id="TFU33372.1"/>
    </source>
</evidence>
<feature type="transmembrane region" description="Helical" evidence="1">
    <location>
        <begin position="93"/>
        <end position="110"/>
    </location>
</feature>
<dbReference type="InterPro" id="IPR000326">
    <property type="entry name" value="PAP2/HPO"/>
</dbReference>
<reference evidence="3 4" key="1">
    <citation type="submission" date="2019-03" db="EMBL/GenBank/DDBJ databases">
        <title>Diversity of the mouse oral microbiome.</title>
        <authorList>
            <person name="Joseph S."/>
            <person name="Aduse-Opoku J."/>
            <person name="Curtis M."/>
            <person name="Wade W."/>
            <person name="Hashim A."/>
        </authorList>
    </citation>
    <scope>NUCLEOTIDE SEQUENCE [LARGE SCALE GENOMIC DNA]</scope>
    <source>
        <strain evidence="3 4">P1012</strain>
    </source>
</reference>
<evidence type="ECO:0000313" key="4">
    <source>
        <dbReference type="Proteomes" id="UP000298358"/>
    </source>
</evidence>
<keyword evidence="4" id="KW-1185">Reference proteome</keyword>
<sequence>MSARRDRISRAWLWWGVGLLAAGIALGAGLLLPGADPTVVDLWWDGVLAGTPDGLALWVSLFMDAAGGGRIATLWLPLAVVAVLLVARRPWGAGYFVVASLASAGVVQILKHVLGRARPEDILVTVDVGSFPSGHVANAATLTLALWIILPRRWVAALAACWIALMAFSRTYVSAHWLTDTIGGALIGAAVALLIAVAFARGLTVERRAGRGGRGGAARR</sequence>
<dbReference type="OrthoDB" id="5289372at2"/>
<dbReference type="Proteomes" id="UP000298358">
    <property type="component" value="Unassembled WGS sequence"/>
</dbReference>
<name>A0A4Y9FVT9_9MICO</name>
<feature type="transmembrane region" description="Helical" evidence="1">
    <location>
        <begin position="55"/>
        <end position="86"/>
    </location>
</feature>
<accession>A0A4Y9FVT9</accession>
<dbReference type="SUPFAM" id="SSF48317">
    <property type="entry name" value="Acid phosphatase/Vanadium-dependent haloperoxidase"/>
    <property type="match status" value="1"/>
</dbReference>
<feature type="transmembrane region" description="Helical" evidence="1">
    <location>
        <begin position="12"/>
        <end position="35"/>
    </location>
</feature>
<dbReference type="RefSeq" id="WP_135113865.1">
    <property type="nucleotide sequence ID" value="NZ_JADGLL010000009.1"/>
</dbReference>
<keyword evidence="1" id="KW-0812">Transmembrane</keyword>
<feature type="domain" description="Phosphatidic acid phosphatase type 2/haloperoxidase" evidence="2">
    <location>
        <begin position="93"/>
        <end position="196"/>
    </location>
</feature>
<feature type="transmembrane region" description="Helical" evidence="1">
    <location>
        <begin position="155"/>
        <end position="173"/>
    </location>
</feature>
<evidence type="ECO:0000256" key="1">
    <source>
        <dbReference type="SAM" id="Phobius"/>
    </source>
</evidence>
<feature type="transmembrane region" description="Helical" evidence="1">
    <location>
        <begin position="185"/>
        <end position="204"/>
    </location>
</feature>
<comment type="caution">
    <text evidence="3">The sequence shown here is derived from an EMBL/GenBank/DDBJ whole genome shotgun (WGS) entry which is preliminary data.</text>
</comment>
<organism evidence="3 4">
    <name type="scientific">Microbacterium paludicola</name>
    <dbReference type="NCBI Taxonomy" id="300019"/>
    <lineage>
        <taxon>Bacteria</taxon>
        <taxon>Bacillati</taxon>
        <taxon>Actinomycetota</taxon>
        <taxon>Actinomycetes</taxon>
        <taxon>Micrococcales</taxon>
        <taxon>Microbacteriaceae</taxon>
        <taxon>Microbacterium</taxon>
    </lineage>
</organism>
<keyword evidence="1" id="KW-1133">Transmembrane helix</keyword>
<dbReference type="InterPro" id="IPR036938">
    <property type="entry name" value="PAP2/HPO_sf"/>
</dbReference>
<feature type="transmembrane region" description="Helical" evidence="1">
    <location>
        <begin position="130"/>
        <end position="150"/>
    </location>
</feature>
<dbReference type="AlphaFoldDB" id="A0A4Y9FVT9"/>
<dbReference type="PANTHER" id="PTHR14969">
    <property type="entry name" value="SPHINGOSINE-1-PHOSPHATE PHOSPHOHYDROLASE"/>
    <property type="match status" value="1"/>
</dbReference>
<dbReference type="SMART" id="SM00014">
    <property type="entry name" value="acidPPc"/>
    <property type="match status" value="1"/>
</dbReference>
<dbReference type="Gene3D" id="1.20.144.10">
    <property type="entry name" value="Phosphatidic acid phosphatase type 2/haloperoxidase"/>
    <property type="match status" value="1"/>
</dbReference>
<gene>
    <name evidence="3" type="ORF">E4U02_05705</name>
</gene>
<keyword evidence="1" id="KW-0472">Membrane</keyword>
<evidence type="ECO:0000259" key="2">
    <source>
        <dbReference type="SMART" id="SM00014"/>
    </source>
</evidence>
<dbReference type="PANTHER" id="PTHR14969:SF13">
    <property type="entry name" value="AT30094P"/>
    <property type="match status" value="1"/>
</dbReference>
<dbReference type="EMBL" id="SPQB01000009">
    <property type="protein sequence ID" value="TFU33372.1"/>
    <property type="molecule type" value="Genomic_DNA"/>
</dbReference>
<protein>
    <submittedName>
        <fullName evidence="3">Phosphatase PAP2 family protein</fullName>
    </submittedName>
</protein>